<proteinExistence type="predicted"/>
<gene>
    <name evidence="5" type="ORF">GOP47_0005130</name>
</gene>
<dbReference type="InterPro" id="IPR026850">
    <property type="entry name" value="FANCL_C"/>
</dbReference>
<feature type="domain" description="FANCL C-terminal" evidence="2">
    <location>
        <begin position="276"/>
        <end position="333"/>
    </location>
</feature>
<dbReference type="GO" id="GO:0036297">
    <property type="term" value="P:interstrand cross-link repair"/>
    <property type="evidence" value="ECO:0007669"/>
    <property type="project" value="InterPro"/>
</dbReference>
<feature type="domain" description="Fanconi anemia complex subunit FancL WD-repeat containing" evidence="1">
    <location>
        <begin position="11"/>
        <end position="67"/>
    </location>
</feature>
<dbReference type="Pfam" id="PF18891">
    <property type="entry name" value="FANCL_d3"/>
    <property type="match status" value="1"/>
</dbReference>
<name>A0A9D4V4J5_ADICA</name>
<dbReference type="PANTHER" id="PTHR13206">
    <property type="entry name" value="UBIQUITIN LIGASE PROTEIN PHF9 FANCONI ANEMIA GROUP L PROTEIN"/>
    <property type="match status" value="1"/>
</dbReference>
<evidence type="ECO:0000259" key="2">
    <source>
        <dbReference type="Pfam" id="PF11793"/>
    </source>
</evidence>
<feature type="domain" description="FANCL UBC-like" evidence="3">
    <location>
        <begin position="81"/>
        <end position="169"/>
    </location>
</feature>
<dbReference type="Pfam" id="PF18890">
    <property type="entry name" value="FANCL_d2"/>
    <property type="match status" value="1"/>
</dbReference>
<dbReference type="InterPro" id="IPR016135">
    <property type="entry name" value="UBQ-conjugating_enzyme/RWD"/>
</dbReference>
<dbReference type="PANTHER" id="PTHR13206:SF0">
    <property type="entry name" value="E3 UBIQUITIN-PROTEIN LIGASE FANCL"/>
    <property type="match status" value="1"/>
</dbReference>
<dbReference type="CDD" id="cd23831">
    <property type="entry name" value="DRWD-N_FANCL"/>
    <property type="match status" value="1"/>
</dbReference>
<dbReference type="OrthoDB" id="10263265at2759"/>
<reference evidence="5 6" key="1">
    <citation type="submission" date="2021-01" db="EMBL/GenBank/DDBJ databases">
        <title>Adiantum capillus-veneris genome.</title>
        <authorList>
            <person name="Fang Y."/>
            <person name="Liao Q."/>
        </authorList>
    </citation>
    <scope>NUCLEOTIDE SEQUENCE [LARGE SCALE GENOMIC DNA]</scope>
    <source>
        <strain evidence="5">H3</strain>
        <tissue evidence="5">Leaf</tissue>
    </source>
</reference>
<dbReference type="CDD" id="cd23832">
    <property type="entry name" value="DRWD-C_FANCL"/>
    <property type="match status" value="1"/>
</dbReference>
<dbReference type="GO" id="GO:0061630">
    <property type="term" value="F:ubiquitin protein ligase activity"/>
    <property type="evidence" value="ECO:0007669"/>
    <property type="project" value="TreeGrafter"/>
</dbReference>
<evidence type="ECO:0000313" key="5">
    <source>
        <dbReference type="EMBL" id="KAI5079651.1"/>
    </source>
</evidence>
<dbReference type="SMART" id="SM01197">
    <property type="entry name" value="FANCL_C"/>
    <property type="match status" value="1"/>
</dbReference>
<dbReference type="InterPro" id="IPR026848">
    <property type="entry name" value="Fancl"/>
</dbReference>
<dbReference type="GO" id="GO:0006513">
    <property type="term" value="P:protein monoubiquitination"/>
    <property type="evidence" value="ECO:0007669"/>
    <property type="project" value="TreeGrafter"/>
</dbReference>
<dbReference type="CDD" id="cd23786">
    <property type="entry name" value="ELF_FANCL"/>
    <property type="match status" value="1"/>
</dbReference>
<keyword evidence="6" id="KW-1185">Reference proteome</keyword>
<dbReference type="InterPro" id="IPR043003">
    <property type="entry name" value="FANCL_d3_sf"/>
</dbReference>
<dbReference type="Gene3D" id="3.10.110.20">
    <property type="entry name" value="RWD domain-like"/>
    <property type="match status" value="1"/>
</dbReference>
<accession>A0A9D4V4J5</accession>
<evidence type="ECO:0000259" key="4">
    <source>
        <dbReference type="Pfam" id="PF18891"/>
    </source>
</evidence>
<dbReference type="AlphaFoldDB" id="A0A9D4V4J5"/>
<evidence type="ECO:0000259" key="1">
    <source>
        <dbReference type="Pfam" id="PF09765"/>
    </source>
</evidence>
<sequence length="333" mass="37754">DKEFSFNFYNLPHPTATGCVSLRDAKIKCDSETRQLLAGFDVILQQCLKECQDLPAFILELRDILENVSFAWTRPSLPPANFHQRISKEIDSMGWSNLAYATSDLTQLKFRIFDGAGREHPIEVTLAIDYPTTPPNATADLPCAIELGWYDGATIGTLLDQYKDAILQYQDFWTVMEDLEREFRIIESEHPSRSNTFRRVALGDDCSLSLTVDPLSPRSIPEYRFFGPEGTVAPLRKKLNSNIHKWNQSKLLTENLTLVLDTVLPSPEETKQEDMSVSCGICYTFRLPDNDPASKNFGKEGNVPDRACDNGNCGRQFHIDCLVEWMRSISTTR</sequence>
<feature type="domain" description="FANCL UBC-like" evidence="4">
    <location>
        <begin position="171"/>
        <end position="267"/>
    </location>
</feature>
<dbReference type="InterPro" id="IPR019162">
    <property type="entry name" value="FancL_WD-rpt_cont_dom"/>
</dbReference>
<dbReference type="EMBL" id="JABFUD020000005">
    <property type="protein sequence ID" value="KAI5079651.1"/>
    <property type="molecule type" value="Genomic_DNA"/>
</dbReference>
<evidence type="ECO:0000313" key="6">
    <source>
        <dbReference type="Proteomes" id="UP000886520"/>
    </source>
</evidence>
<dbReference type="InterPro" id="IPR043898">
    <property type="entry name" value="FANCL_d2"/>
</dbReference>
<comment type="caution">
    <text evidence="5">The sequence shown here is derived from an EMBL/GenBank/DDBJ whole genome shotgun (WGS) entry which is preliminary data.</text>
</comment>
<dbReference type="Gene3D" id="3.30.40.10">
    <property type="entry name" value="Zinc/RING finger domain, C3HC4 (zinc finger)"/>
    <property type="match status" value="1"/>
</dbReference>
<feature type="non-terminal residue" evidence="5">
    <location>
        <position position="1"/>
    </location>
</feature>
<dbReference type="InterPro" id="IPR013083">
    <property type="entry name" value="Znf_RING/FYVE/PHD"/>
</dbReference>
<dbReference type="Pfam" id="PF11793">
    <property type="entry name" value="FANCL_C"/>
    <property type="match status" value="1"/>
</dbReference>
<dbReference type="GO" id="GO:0043240">
    <property type="term" value="C:Fanconi anaemia nuclear complex"/>
    <property type="evidence" value="ECO:0007669"/>
    <property type="project" value="InterPro"/>
</dbReference>
<protein>
    <submittedName>
        <fullName evidence="5">Uncharacterized protein</fullName>
    </submittedName>
</protein>
<dbReference type="Pfam" id="PF09765">
    <property type="entry name" value="FANCL_d1"/>
    <property type="match status" value="1"/>
</dbReference>
<dbReference type="InterPro" id="IPR044037">
    <property type="entry name" value="FANCL_d3"/>
</dbReference>
<feature type="non-terminal residue" evidence="5">
    <location>
        <position position="333"/>
    </location>
</feature>
<dbReference type="Gene3D" id="3.10.110.10">
    <property type="entry name" value="Ubiquitin Conjugating Enzyme"/>
    <property type="match status" value="1"/>
</dbReference>
<dbReference type="Proteomes" id="UP000886520">
    <property type="component" value="Chromosome 5"/>
</dbReference>
<evidence type="ECO:0000259" key="3">
    <source>
        <dbReference type="Pfam" id="PF18890"/>
    </source>
</evidence>
<organism evidence="5 6">
    <name type="scientific">Adiantum capillus-veneris</name>
    <name type="common">Maidenhair fern</name>
    <dbReference type="NCBI Taxonomy" id="13818"/>
    <lineage>
        <taxon>Eukaryota</taxon>
        <taxon>Viridiplantae</taxon>
        <taxon>Streptophyta</taxon>
        <taxon>Embryophyta</taxon>
        <taxon>Tracheophyta</taxon>
        <taxon>Polypodiopsida</taxon>
        <taxon>Polypodiidae</taxon>
        <taxon>Polypodiales</taxon>
        <taxon>Pteridineae</taxon>
        <taxon>Pteridaceae</taxon>
        <taxon>Vittarioideae</taxon>
        <taxon>Adiantum</taxon>
    </lineage>
</organism>